<organism evidence="2 3">
    <name type="scientific">Dictyostelium purpureum</name>
    <name type="common">Slime mold</name>
    <dbReference type="NCBI Taxonomy" id="5786"/>
    <lineage>
        <taxon>Eukaryota</taxon>
        <taxon>Amoebozoa</taxon>
        <taxon>Evosea</taxon>
        <taxon>Eumycetozoa</taxon>
        <taxon>Dictyostelia</taxon>
        <taxon>Dictyosteliales</taxon>
        <taxon>Dictyosteliaceae</taxon>
        <taxon>Dictyostelium</taxon>
    </lineage>
</organism>
<keyword evidence="1" id="KW-1133">Transmembrane helix</keyword>
<keyword evidence="3" id="KW-1185">Reference proteome</keyword>
<accession>F0ZGW5</accession>
<dbReference type="EMBL" id="GL871016">
    <property type="protein sequence ID" value="EGC36802.1"/>
    <property type="molecule type" value="Genomic_DNA"/>
</dbReference>
<dbReference type="FunCoup" id="F0ZGW5">
    <property type="interactions" value="1"/>
</dbReference>
<gene>
    <name evidence="2" type="ORF">DICPUDRAFT_150653</name>
</gene>
<evidence type="ECO:0000313" key="2">
    <source>
        <dbReference type="EMBL" id="EGC36802.1"/>
    </source>
</evidence>
<protein>
    <submittedName>
        <fullName evidence="2">Uncharacterized protein</fullName>
    </submittedName>
</protein>
<dbReference type="RefSeq" id="XP_003286673.1">
    <property type="nucleotide sequence ID" value="XM_003286625.1"/>
</dbReference>
<evidence type="ECO:0000256" key="1">
    <source>
        <dbReference type="SAM" id="Phobius"/>
    </source>
</evidence>
<feature type="transmembrane region" description="Helical" evidence="1">
    <location>
        <begin position="893"/>
        <end position="913"/>
    </location>
</feature>
<dbReference type="VEuPathDB" id="AmoebaDB:DICPUDRAFT_150653"/>
<dbReference type="KEGG" id="dpp:DICPUDRAFT_150653"/>
<evidence type="ECO:0000313" key="3">
    <source>
        <dbReference type="Proteomes" id="UP000001064"/>
    </source>
</evidence>
<feature type="transmembrane region" description="Helical" evidence="1">
    <location>
        <begin position="985"/>
        <end position="1007"/>
    </location>
</feature>
<dbReference type="GeneID" id="10504067"/>
<dbReference type="eggNOG" id="ENOG502RI3D">
    <property type="taxonomic scope" value="Eukaryota"/>
</dbReference>
<dbReference type="PANTHER" id="PTHR31550">
    <property type="entry name" value="ANKYRIN REPEAT PROTEIN-RELATED-RELATED"/>
    <property type="match status" value="1"/>
</dbReference>
<keyword evidence="1" id="KW-0472">Membrane</keyword>
<sequence>MEDNDKLFFKVFRNTVIRNKIFSYIKTDSNNGTMKYNTIISLEWMVKKNLYSMIIDKIKSKQNLWVTHKSVQQLISNNEQYILEILFKRYFIQKNPDDNMVVNGIKECNPILEMDFIYESVVLDSVPVLKLFLKLISENNLLNPLLNKWYKGIVFKKKNSLLGIAIANGSFQVAEYLLTNNKLNWYNKSGIAEELITVICRKYINMSVGKNEDNQPRYEPPLLLDRFSIIHTTDFESGIETDIQNVDLKSKMVNELRGLLKELTRKYLVLKKIPKYRRGWENYQKEKLNIEFLYKYFEKVFRFVEKNLNFKLEKLVYYTSISPLFKNCSGIKIVNFCLSVICLKTCNTNLFGKVNSYFLPEKAHLFSNPLDIEYYADYLFYNNKLELFNEHFLKNSPHSLLLVQNFYNLTFVNFSIPAFYTLMTFGNTETFIVPREDFKKTCFTVYPSIKILQFFQFISRMGTNIAIPWKSIFEHLINNYPYDTINFLISNSDLIKTNFEEWSNGKRSAHLSSIFWSSNLKTGVLDERFIDLFLKYHKPSIKDHERPPYNLSKDLKIKLVNYLVKLKPSIILKNQNLSIDLLIVSLFKLKKEYSLQEIIEIYISLDKNGIKSILSSTFTSAFSVMNTPYNYFYNSGNRSMVINDNLNATLENRLFEDFILDEIFKEDSNSGYKDLILIFRTINGICDDEDDAQYYLKFSKHIDLIRYLSFNFSLFSQTSAIGNSIIIPIINRLINQVNIYDNQKESELEIISFINSLSFKLLQKNIIEFLVSCVKKNCMILFKFFLNKYFASFEELSEYYPLFKKDSDIQKIIKEYRTKISYGRNWEISRISNMLEGNNPPAQSLLSKLFYYKEFDIAINWLSRKHLLPLKLYKERVFGKLFKHVHDIDKFEYFYNVLGSKLQLFSVGSIIFLKKYHRFDIIKHFIKKSIFRLDDDTYYFLIMNCSGFPNSIKNEFLKEEKRRIIILDKVDKQPKRKNYSNYLNYLKSFLIFNGISSAAFISFYFAYKDDNERSVKCMEYHRLAKKILLDIQVVYQYPNH</sequence>
<proteinExistence type="predicted"/>
<dbReference type="AlphaFoldDB" id="F0ZGW5"/>
<dbReference type="PANTHER" id="PTHR31550:SF11">
    <property type="entry name" value="ANKYRIN REPEAT-CONTAINING PROTEIN-RELATED"/>
    <property type="match status" value="1"/>
</dbReference>
<keyword evidence="1" id="KW-0812">Transmembrane</keyword>
<dbReference type="InParanoid" id="F0ZGW5"/>
<dbReference type="OMA" id="IELLICH"/>
<name>F0ZGW5_DICPU</name>
<reference evidence="3" key="1">
    <citation type="journal article" date="2011" name="Genome Biol.">
        <title>Comparative genomics of the social amoebae Dictyostelium discoideum and Dictyostelium purpureum.</title>
        <authorList>
            <consortium name="US DOE Joint Genome Institute (JGI-PGF)"/>
            <person name="Sucgang R."/>
            <person name="Kuo A."/>
            <person name="Tian X."/>
            <person name="Salerno W."/>
            <person name="Parikh A."/>
            <person name="Feasley C.L."/>
            <person name="Dalin E."/>
            <person name="Tu H."/>
            <person name="Huang E."/>
            <person name="Barry K."/>
            <person name="Lindquist E."/>
            <person name="Shapiro H."/>
            <person name="Bruce D."/>
            <person name="Schmutz J."/>
            <person name="Salamov A."/>
            <person name="Fey P."/>
            <person name="Gaudet P."/>
            <person name="Anjard C."/>
            <person name="Babu M.M."/>
            <person name="Basu S."/>
            <person name="Bushmanova Y."/>
            <person name="van der Wel H."/>
            <person name="Katoh-Kurasawa M."/>
            <person name="Dinh C."/>
            <person name="Coutinho P.M."/>
            <person name="Saito T."/>
            <person name="Elias M."/>
            <person name="Schaap P."/>
            <person name="Kay R.R."/>
            <person name="Henrissat B."/>
            <person name="Eichinger L."/>
            <person name="Rivero F."/>
            <person name="Putnam N.H."/>
            <person name="West C.M."/>
            <person name="Loomis W.F."/>
            <person name="Chisholm R.L."/>
            <person name="Shaulsky G."/>
            <person name="Strassmann J.E."/>
            <person name="Queller D.C."/>
            <person name="Kuspa A."/>
            <person name="Grigoriev I.V."/>
        </authorList>
    </citation>
    <scope>NUCLEOTIDE SEQUENCE [LARGE SCALE GENOMIC DNA]</scope>
    <source>
        <strain evidence="3">QSDP1</strain>
    </source>
</reference>
<dbReference type="Proteomes" id="UP000001064">
    <property type="component" value="Unassembled WGS sequence"/>
</dbReference>
<dbReference type="OrthoDB" id="10688546at2759"/>